<proteinExistence type="predicted"/>
<name>A0ACC2B8I8_DIPCM</name>
<keyword evidence="2" id="KW-1185">Reference proteome</keyword>
<reference evidence="2" key="1">
    <citation type="journal article" date="2024" name="Proc. Natl. Acad. Sci. U.S.A.">
        <title>Extraordinary preservation of gene collinearity over three hundred million years revealed in homosporous lycophytes.</title>
        <authorList>
            <person name="Li C."/>
            <person name="Wickell D."/>
            <person name="Kuo L.Y."/>
            <person name="Chen X."/>
            <person name="Nie B."/>
            <person name="Liao X."/>
            <person name="Peng D."/>
            <person name="Ji J."/>
            <person name="Jenkins J."/>
            <person name="Williams M."/>
            <person name="Shu S."/>
            <person name="Plott C."/>
            <person name="Barry K."/>
            <person name="Rajasekar S."/>
            <person name="Grimwood J."/>
            <person name="Han X."/>
            <person name="Sun S."/>
            <person name="Hou Z."/>
            <person name="He W."/>
            <person name="Dai G."/>
            <person name="Sun C."/>
            <person name="Schmutz J."/>
            <person name="Leebens-Mack J.H."/>
            <person name="Li F.W."/>
            <person name="Wang L."/>
        </authorList>
    </citation>
    <scope>NUCLEOTIDE SEQUENCE [LARGE SCALE GENOMIC DNA]</scope>
    <source>
        <strain evidence="2">cv. PW_Plant_1</strain>
    </source>
</reference>
<comment type="caution">
    <text evidence="1">The sequence shown here is derived from an EMBL/GenBank/DDBJ whole genome shotgun (WGS) entry which is preliminary data.</text>
</comment>
<evidence type="ECO:0000313" key="2">
    <source>
        <dbReference type="Proteomes" id="UP001162992"/>
    </source>
</evidence>
<gene>
    <name evidence="1" type="ORF">O6H91_17G078500</name>
</gene>
<dbReference type="Proteomes" id="UP001162992">
    <property type="component" value="Chromosome 17"/>
</dbReference>
<organism evidence="1 2">
    <name type="scientific">Diphasiastrum complanatum</name>
    <name type="common">Issler's clubmoss</name>
    <name type="synonym">Lycopodium complanatum</name>
    <dbReference type="NCBI Taxonomy" id="34168"/>
    <lineage>
        <taxon>Eukaryota</taxon>
        <taxon>Viridiplantae</taxon>
        <taxon>Streptophyta</taxon>
        <taxon>Embryophyta</taxon>
        <taxon>Tracheophyta</taxon>
        <taxon>Lycopodiopsida</taxon>
        <taxon>Lycopodiales</taxon>
        <taxon>Lycopodiaceae</taxon>
        <taxon>Lycopodioideae</taxon>
        <taxon>Diphasiastrum</taxon>
    </lineage>
</organism>
<evidence type="ECO:0000313" key="1">
    <source>
        <dbReference type="EMBL" id="KAJ7526030.1"/>
    </source>
</evidence>
<accession>A0ACC2B8I8</accession>
<protein>
    <submittedName>
        <fullName evidence="1">Uncharacterized protein</fullName>
    </submittedName>
</protein>
<dbReference type="EMBL" id="CM055108">
    <property type="protein sequence ID" value="KAJ7526030.1"/>
    <property type="molecule type" value="Genomic_DNA"/>
</dbReference>
<sequence>MEAMAGYASYPRACAWLLTSCVMIVLFSVVDAKTVLDPTGMVNLNKNQAYTNSLLCLQNTTVPCPGANLGESGNVQPNNTAAFCTQGCLNQTMVMLKCIDHVYNDFRFNNKGTTNDIRAALNKGCSHNSIFYGNFTVIPSPSGAFANAIPNVLFTTFVFTSIIYTTMKL</sequence>